<dbReference type="Pfam" id="PF00005">
    <property type="entry name" value="ABC_tran"/>
    <property type="match status" value="1"/>
</dbReference>
<evidence type="ECO:0000256" key="3">
    <source>
        <dbReference type="ARBA" id="ARBA00022840"/>
    </source>
</evidence>
<geneLocation type="plasmid" evidence="5 6">
    <name>unnamed1</name>
</geneLocation>
<organism evidence="5 6">
    <name type="scientific">Spirosoma rhododendri</name>
    <dbReference type="NCBI Taxonomy" id="2728024"/>
    <lineage>
        <taxon>Bacteria</taxon>
        <taxon>Pseudomonadati</taxon>
        <taxon>Bacteroidota</taxon>
        <taxon>Cytophagia</taxon>
        <taxon>Cytophagales</taxon>
        <taxon>Cytophagaceae</taxon>
        <taxon>Spirosoma</taxon>
    </lineage>
</organism>
<dbReference type="PANTHER" id="PTHR42939:SF1">
    <property type="entry name" value="ABC TRANSPORTER ATP-BINDING PROTEIN ALBC-RELATED"/>
    <property type="match status" value="1"/>
</dbReference>
<keyword evidence="5" id="KW-0614">Plasmid</keyword>
<feature type="domain" description="ABC transporter" evidence="4">
    <location>
        <begin position="2"/>
        <end position="209"/>
    </location>
</feature>
<gene>
    <name evidence="5" type="ORF">HH216_25355</name>
</gene>
<dbReference type="SUPFAM" id="SSF52540">
    <property type="entry name" value="P-loop containing nucleoside triphosphate hydrolases"/>
    <property type="match status" value="1"/>
</dbReference>
<dbReference type="InterPro" id="IPR027417">
    <property type="entry name" value="P-loop_NTPase"/>
</dbReference>
<evidence type="ECO:0000256" key="2">
    <source>
        <dbReference type="ARBA" id="ARBA00022741"/>
    </source>
</evidence>
<accession>A0A7L5DW57</accession>
<dbReference type="KEGG" id="srho:HH216_25355"/>
<sequence length="211" mass="23521">MLHIKNFRKVYGRYVALQVDNFIITPGIYWVQGVNGSGKSTLLKALAGIIAFEGDSILHQHVSLKQQPTAYRRLVNFAEAEPVFPDFLTGVELIKLFSAAKKAPPHQPDYYLESMQMTAYIGDPVSTYSSGMLKKLALVLAFLGQPACILLDEPLTTLDADSLPILYDWIANQHDQQGTTFLLSSHQSFAGQALPRVQNLFVEHNTLQSQR</sequence>
<dbReference type="PROSITE" id="PS50893">
    <property type="entry name" value="ABC_TRANSPORTER_2"/>
    <property type="match status" value="1"/>
</dbReference>
<dbReference type="GO" id="GO:0005524">
    <property type="term" value="F:ATP binding"/>
    <property type="evidence" value="ECO:0007669"/>
    <property type="project" value="UniProtKB-KW"/>
</dbReference>
<evidence type="ECO:0000313" key="6">
    <source>
        <dbReference type="Proteomes" id="UP000501128"/>
    </source>
</evidence>
<dbReference type="InterPro" id="IPR051782">
    <property type="entry name" value="ABC_Transporter_VariousFunc"/>
</dbReference>
<dbReference type="Proteomes" id="UP000501128">
    <property type="component" value="Plasmid unnamed1"/>
</dbReference>
<keyword evidence="2" id="KW-0547">Nucleotide-binding</keyword>
<dbReference type="InterPro" id="IPR003439">
    <property type="entry name" value="ABC_transporter-like_ATP-bd"/>
</dbReference>
<dbReference type="EMBL" id="CP051678">
    <property type="protein sequence ID" value="QJD81671.1"/>
    <property type="molecule type" value="Genomic_DNA"/>
</dbReference>
<keyword evidence="3 5" id="KW-0067">ATP-binding</keyword>
<dbReference type="RefSeq" id="WP_169553688.1">
    <property type="nucleotide sequence ID" value="NZ_CP051678.1"/>
</dbReference>
<name>A0A7L5DW57_9BACT</name>
<keyword evidence="1" id="KW-0813">Transport</keyword>
<dbReference type="GO" id="GO:0016887">
    <property type="term" value="F:ATP hydrolysis activity"/>
    <property type="evidence" value="ECO:0007669"/>
    <property type="project" value="InterPro"/>
</dbReference>
<proteinExistence type="predicted"/>
<dbReference type="Gene3D" id="3.40.50.300">
    <property type="entry name" value="P-loop containing nucleotide triphosphate hydrolases"/>
    <property type="match status" value="1"/>
</dbReference>
<dbReference type="PANTHER" id="PTHR42939">
    <property type="entry name" value="ABC TRANSPORTER ATP-BINDING PROTEIN ALBC-RELATED"/>
    <property type="match status" value="1"/>
</dbReference>
<evidence type="ECO:0000256" key="1">
    <source>
        <dbReference type="ARBA" id="ARBA00022448"/>
    </source>
</evidence>
<keyword evidence="6" id="KW-1185">Reference proteome</keyword>
<protein>
    <submittedName>
        <fullName evidence="5">ABC transporter ATP-binding protein</fullName>
    </submittedName>
</protein>
<dbReference type="PROSITE" id="PS00211">
    <property type="entry name" value="ABC_TRANSPORTER_1"/>
    <property type="match status" value="1"/>
</dbReference>
<dbReference type="AlphaFoldDB" id="A0A7L5DW57"/>
<dbReference type="InterPro" id="IPR017871">
    <property type="entry name" value="ABC_transporter-like_CS"/>
</dbReference>
<evidence type="ECO:0000259" key="4">
    <source>
        <dbReference type="PROSITE" id="PS50893"/>
    </source>
</evidence>
<evidence type="ECO:0000313" key="5">
    <source>
        <dbReference type="EMBL" id="QJD81671.1"/>
    </source>
</evidence>
<reference evidence="5 6" key="1">
    <citation type="submission" date="2020-04" db="EMBL/GenBank/DDBJ databases">
        <title>Genome sequencing of novel species.</title>
        <authorList>
            <person name="Heo J."/>
            <person name="Kim S.-J."/>
            <person name="Kim J.-S."/>
            <person name="Hong S.-B."/>
            <person name="Kwon S.-W."/>
        </authorList>
    </citation>
    <scope>NUCLEOTIDE SEQUENCE [LARGE SCALE GENOMIC DNA]</scope>
    <source>
        <strain evidence="5 6">CJU-R4</strain>
        <plasmid evidence="5 6">unnamed1</plasmid>
    </source>
</reference>